<protein>
    <submittedName>
        <fullName evidence="1">Uncharacterized protein</fullName>
    </submittedName>
</protein>
<dbReference type="PATRIC" id="fig|1195236.3.peg.3252"/>
<dbReference type="Proteomes" id="UP000014155">
    <property type="component" value="Unassembled WGS sequence"/>
</dbReference>
<keyword evidence="2" id="KW-1185">Reference proteome</keyword>
<dbReference type="AlphaFoldDB" id="S0FLK5"/>
<comment type="caution">
    <text evidence="1">The sequence shown here is derived from an EMBL/GenBank/DDBJ whole genome shotgun (WGS) entry which is preliminary data.</text>
</comment>
<name>S0FLK5_RUMCE</name>
<reference evidence="1 2" key="1">
    <citation type="journal article" date="2013" name="Genome Announc.">
        <title>Draft Genome Sequence of the Cellulolytic, Mesophilic, Anaerobic Bacterium Clostridium termitidis Strain CT1112 (DSM 5398).</title>
        <authorList>
            <person name="Lal S."/>
            <person name="Ramachandran U."/>
            <person name="Zhang X."/>
            <person name="Munir R."/>
            <person name="Sparling R."/>
            <person name="Levin D.B."/>
        </authorList>
    </citation>
    <scope>NUCLEOTIDE SEQUENCE [LARGE SCALE GENOMIC DNA]</scope>
    <source>
        <strain evidence="1 2">CT1112</strain>
    </source>
</reference>
<dbReference type="RefSeq" id="WP_004626964.1">
    <property type="nucleotide sequence ID" value="NZ_AORV01000042.1"/>
</dbReference>
<gene>
    <name evidence="1" type="ORF">CTER_3027</name>
</gene>
<evidence type="ECO:0000313" key="1">
    <source>
        <dbReference type="EMBL" id="EMS71201.1"/>
    </source>
</evidence>
<proteinExistence type="predicted"/>
<dbReference type="eggNOG" id="ENOG502ZN0Q">
    <property type="taxonomic scope" value="Bacteria"/>
</dbReference>
<accession>S0FLK5</accession>
<organism evidence="1 2">
    <name type="scientific">Ruminiclostridium cellobioparum subsp. termitidis CT1112</name>
    <dbReference type="NCBI Taxonomy" id="1195236"/>
    <lineage>
        <taxon>Bacteria</taxon>
        <taxon>Bacillati</taxon>
        <taxon>Bacillota</taxon>
        <taxon>Clostridia</taxon>
        <taxon>Eubacteriales</taxon>
        <taxon>Oscillospiraceae</taxon>
        <taxon>Ruminiclostridium</taxon>
    </lineage>
</organism>
<evidence type="ECO:0000313" key="2">
    <source>
        <dbReference type="Proteomes" id="UP000014155"/>
    </source>
</evidence>
<dbReference type="STRING" id="1195236.CTER_3027"/>
<sequence>MSSFLFERDLLYPTDNILDPGILHVKLLNPNNTKIPVVLEPKSNHSVVKNMDSVLDLLQKDIFDRINIRVNDNTQVYVLLDGPDREAYGDAQCLKVVFMGIHEFTLEPVTGEEYSSIL</sequence>
<dbReference type="EMBL" id="AORV01000042">
    <property type="protein sequence ID" value="EMS71201.1"/>
    <property type="molecule type" value="Genomic_DNA"/>
</dbReference>